<dbReference type="AlphaFoldDB" id="A0A4U7JMB4"/>
<keyword evidence="2" id="KW-0012">Acyltransferase</keyword>
<dbReference type="InterPro" id="IPR016181">
    <property type="entry name" value="Acyl_CoA_acyltransferase"/>
</dbReference>
<accession>A0A4U7JMB4</accession>
<sequence>MDIRRAKLSDIDMLVENRLEFVYSIGNVEDKEAFKRLTREYFQKHLEDNTLLSFIALDNGKIISSCILCIYQTLPTPSCLSGKAGLLLNVYTLREYRRKGLAYNLLSRLIEEAKALGLGKIHLDYTDDGYHLYKKLGFEELHREMALKL</sequence>
<protein>
    <submittedName>
        <fullName evidence="3">GNAT family N-acetyltransferase</fullName>
    </submittedName>
</protein>
<dbReference type="GO" id="GO:0016747">
    <property type="term" value="F:acyltransferase activity, transferring groups other than amino-acyl groups"/>
    <property type="evidence" value="ECO:0007669"/>
    <property type="project" value="InterPro"/>
</dbReference>
<proteinExistence type="predicted"/>
<name>A0A4U7JMB4_9FIRM</name>
<keyword evidence="1 3" id="KW-0808">Transferase</keyword>
<reference evidence="3 4" key="1">
    <citation type="submission" date="2020-09" db="EMBL/GenBank/DDBJ databases">
        <title>Characterization and genome sequencing of Ruminiclostridium sp. nov. MA18.</title>
        <authorList>
            <person name="Rettenmaier R."/>
            <person name="Kowollik M.-L."/>
            <person name="Liebl W."/>
            <person name="Zverlov V."/>
        </authorList>
    </citation>
    <scope>NUCLEOTIDE SEQUENCE [LARGE SCALE GENOMIC DNA]</scope>
    <source>
        <strain evidence="3 4">MA18</strain>
    </source>
</reference>
<dbReference type="PANTHER" id="PTHR43877">
    <property type="entry name" value="AMINOALKYLPHOSPHONATE N-ACETYLTRANSFERASE-RELATED-RELATED"/>
    <property type="match status" value="1"/>
</dbReference>
<dbReference type="OrthoDB" id="119498at2"/>
<evidence type="ECO:0000313" key="3">
    <source>
        <dbReference type="EMBL" id="QNU65411.1"/>
    </source>
</evidence>
<dbReference type="CDD" id="cd04301">
    <property type="entry name" value="NAT_SF"/>
    <property type="match status" value="1"/>
</dbReference>
<dbReference type="InterPro" id="IPR050832">
    <property type="entry name" value="Bact_Acetyltransf"/>
</dbReference>
<dbReference type="KEGG" id="rher:EHE19_010725"/>
<dbReference type="SUPFAM" id="SSF55729">
    <property type="entry name" value="Acyl-CoA N-acyltransferases (Nat)"/>
    <property type="match status" value="1"/>
</dbReference>
<evidence type="ECO:0000256" key="2">
    <source>
        <dbReference type="ARBA" id="ARBA00023315"/>
    </source>
</evidence>
<gene>
    <name evidence="3" type="ORF">EHE19_010725</name>
</gene>
<dbReference type="Proteomes" id="UP000306409">
    <property type="component" value="Chromosome"/>
</dbReference>
<dbReference type="EMBL" id="CP061336">
    <property type="protein sequence ID" value="QNU65411.1"/>
    <property type="molecule type" value="Genomic_DNA"/>
</dbReference>
<keyword evidence="4" id="KW-1185">Reference proteome</keyword>
<dbReference type="RefSeq" id="WP_137695936.1">
    <property type="nucleotide sequence ID" value="NZ_CP061336.1"/>
</dbReference>
<organism evidence="3 4">
    <name type="scientific">Ruminiclostridium herbifermentans</name>
    <dbReference type="NCBI Taxonomy" id="2488810"/>
    <lineage>
        <taxon>Bacteria</taxon>
        <taxon>Bacillati</taxon>
        <taxon>Bacillota</taxon>
        <taxon>Clostridia</taxon>
        <taxon>Eubacteriales</taxon>
        <taxon>Oscillospiraceae</taxon>
        <taxon>Ruminiclostridium</taxon>
    </lineage>
</organism>
<evidence type="ECO:0000313" key="4">
    <source>
        <dbReference type="Proteomes" id="UP000306409"/>
    </source>
</evidence>
<evidence type="ECO:0000256" key="1">
    <source>
        <dbReference type="ARBA" id="ARBA00022679"/>
    </source>
</evidence>
<dbReference type="InterPro" id="IPR000182">
    <property type="entry name" value="GNAT_dom"/>
</dbReference>
<dbReference type="Gene3D" id="3.40.630.30">
    <property type="match status" value="1"/>
</dbReference>
<dbReference type="Pfam" id="PF00583">
    <property type="entry name" value="Acetyltransf_1"/>
    <property type="match status" value="1"/>
</dbReference>
<dbReference type="PROSITE" id="PS51186">
    <property type="entry name" value="GNAT"/>
    <property type="match status" value="1"/>
</dbReference>